<feature type="transmembrane region" description="Helical" evidence="8">
    <location>
        <begin position="195"/>
        <end position="212"/>
    </location>
</feature>
<evidence type="ECO:0000256" key="3">
    <source>
        <dbReference type="ARBA" id="ARBA00022448"/>
    </source>
</evidence>
<reference evidence="10" key="1">
    <citation type="journal article" date="2024" name="Algal Res.">
        <title>Biochemical, toxicological and genomic investigation of a high-biomass producing Limnothrix strain isolated from Italian shallow drinking water reservoir.</title>
        <authorList>
            <person name="Simonazzi M."/>
            <person name="Shishido T.K."/>
            <person name="Delbaje E."/>
            <person name="Wahlsten M."/>
            <person name="Fewer D.P."/>
            <person name="Sivonen K."/>
            <person name="Pezzolesi L."/>
            <person name="Pistocchi R."/>
        </authorList>
    </citation>
    <scope>NUCLEOTIDE SEQUENCE [LARGE SCALE GENOMIC DNA]</scope>
    <source>
        <strain evidence="10">LRLZ20PSL1</strain>
    </source>
</reference>
<feature type="transmembrane region" description="Helical" evidence="8">
    <location>
        <begin position="224"/>
        <end position="246"/>
    </location>
</feature>
<evidence type="ECO:0000256" key="8">
    <source>
        <dbReference type="SAM" id="Phobius"/>
    </source>
</evidence>
<name>A0ABW7C9I3_9CYAN</name>
<organism evidence="9 10">
    <name type="scientific">Limnothrix redekei LRLZ20PSL1</name>
    <dbReference type="NCBI Taxonomy" id="3112953"/>
    <lineage>
        <taxon>Bacteria</taxon>
        <taxon>Bacillati</taxon>
        <taxon>Cyanobacteriota</taxon>
        <taxon>Cyanophyceae</taxon>
        <taxon>Pseudanabaenales</taxon>
        <taxon>Pseudanabaenaceae</taxon>
        <taxon>Limnothrix</taxon>
    </lineage>
</organism>
<dbReference type="Pfam" id="PF03547">
    <property type="entry name" value="Mem_trans"/>
    <property type="match status" value="1"/>
</dbReference>
<evidence type="ECO:0000256" key="6">
    <source>
        <dbReference type="ARBA" id="ARBA00022989"/>
    </source>
</evidence>
<evidence type="ECO:0000256" key="1">
    <source>
        <dbReference type="ARBA" id="ARBA00004651"/>
    </source>
</evidence>
<sequence>MALDAVVLGKLYATLAGGVGLGVLLGRWLPARVSGAIGQGLFWVGVPLSCVAFLRQTDLSGQAWLAPLVAWGSIALAGCLAWGWLHWQGVTAPQRRASFWLGSMFGNTGYLGFPIALALVGSGQFAWALFFDVAGTTLGAYGVGSALAARLGGQSSDGWGMVRAGLVNPTVWGALAGLGSRSIALPQVIDRGLTAIAWTVVALALVLIGMRLSQLRWGNATAPAIALLVIKMAIVPLVVGLTLRGWGWQGPTLLVLVLQMAMPPAFACLVIAEAYDLDRDLAVSSVALGTVVLPFTLPLWLWLFGA</sequence>
<feature type="transmembrane region" description="Helical" evidence="8">
    <location>
        <begin position="12"/>
        <end position="29"/>
    </location>
</feature>
<comment type="subcellular location">
    <subcellularLocation>
        <location evidence="1">Cell membrane</location>
        <topology evidence="1">Multi-pass membrane protein</topology>
    </subcellularLocation>
</comment>
<keyword evidence="3" id="KW-0813">Transport</keyword>
<evidence type="ECO:0000256" key="5">
    <source>
        <dbReference type="ARBA" id="ARBA00022692"/>
    </source>
</evidence>
<dbReference type="PANTHER" id="PTHR36838">
    <property type="entry name" value="AUXIN EFFLUX CARRIER FAMILY PROTEIN"/>
    <property type="match status" value="1"/>
</dbReference>
<gene>
    <name evidence="9" type="ORF">VPK24_03055</name>
</gene>
<comment type="similarity">
    <text evidence="2">Belongs to the auxin efflux carrier (TC 2.A.69) family.</text>
</comment>
<keyword evidence="10" id="KW-1185">Reference proteome</keyword>
<dbReference type="InterPro" id="IPR004776">
    <property type="entry name" value="Mem_transp_PIN-like"/>
</dbReference>
<feature type="transmembrane region" description="Helical" evidence="8">
    <location>
        <begin position="125"/>
        <end position="149"/>
    </location>
</feature>
<dbReference type="PANTHER" id="PTHR36838:SF1">
    <property type="entry name" value="SLR1864 PROTEIN"/>
    <property type="match status" value="1"/>
</dbReference>
<comment type="caution">
    <text evidence="9">The sequence shown here is derived from an EMBL/GenBank/DDBJ whole genome shotgun (WGS) entry which is preliminary data.</text>
</comment>
<evidence type="ECO:0000256" key="4">
    <source>
        <dbReference type="ARBA" id="ARBA00022475"/>
    </source>
</evidence>
<evidence type="ECO:0000256" key="7">
    <source>
        <dbReference type="ARBA" id="ARBA00023136"/>
    </source>
</evidence>
<evidence type="ECO:0000256" key="2">
    <source>
        <dbReference type="ARBA" id="ARBA00010145"/>
    </source>
</evidence>
<dbReference type="InterPro" id="IPR038770">
    <property type="entry name" value="Na+/solute_symporter_sf"/>
</dbReference>
<feature type="transmembrane region" description="Helical" evidence="8">
    <location>
        <begin position="97"/>
        <end position="119"/>
    </location>
</feature>
<feature type="transmembrane region" description="Helical" evidence="8">
    <location>
        <begin position="252"/>
        <end position="272"/>
    </location>
</feature>
<feature type="transmembrane region" description="Helical" evidence="8">
    <location>
        <begin position="63"/>
        <end position="85"/>
    </location>
</feature>
<dbReference type="Proteomes" id="UP001604335">
    <property type="component" value="Unassembled WGS sequence"/>
</dbReference>
<keyword evidence="5 8" id="KW-0812">Transmembrane</keyword>
<dbReference type="Gene3D" id="1.20.1530.20">
    <property type="match status" value="1"/>
</dbReference>
<keyword evidence="7 8" id="KW-0472">Membrane</keyword>
<feature type="transmembrane region" description="Helical" evidence="8">
    <location>
        <begin position="281"/>
        <end position="303"/>
    </location>
</feature>
<dbReference type="RefSeq" id="WP_190354476.1">
    <property type="nucleotide sequence ID" value="NZ_JAZAQF010000016.1"/>
</dbReference>
<accession>A0ABW7C9I3</accession>
<dbReference type="EMBL" id="JAZAQF010000016">
    <property type="protein sequence ID" value="MFG3816603.1"/>
    <property type="molecule type" value="Genomic_DNA"/>
</dbReference>
<protein>
    <submittedName>
        <fullName evidence="9">AEC family transporter</fullName>
    </submittedName>
</protein>
<evidence type="ECO:0000313" key="9">
    <source>
        <dbReference type="EMBL" id="MFG3816603.1"/>
    </source>
</evidence>
<keyword evidence="4" id="KW-1003">Cell membrane</keyword>
<proteinExistence type="inferred from homology"/>
<evidence type="ECO:0000313" key="10">
    <source>
        <dbReference type="Proteomes" id="UP001604335"/>
    </source>
</evidence>
<keyword evidence="6 8" id="KW-1133">Transmembrane helix</keyword>